<gene>
    <name evidence="9" type="ORF">H4Q31_10035</name>
</gene>
<proteinExistence type="inferred from homology"/>
<feature type="transmembrane region" description="Helical" evidence="8">
    <location>
        <begin position="338"/>
        <end position="362"/>
    </location>
</feature>
<dbReference type="PANTHER" id="PTHR34975:SF2">
    <property type="entry name" value="SPORE GERMINATION PROTEIN A2"/>
    <property type="match status" value="1"/>
</dbReference>
<comment type="caution">
    <text evidence="9">The sequence shown here is derived from an EMBL/GenBank/DDBJ whole genome shotgun (WGS) entry which is preliminary data.</text>
</comment>
<sequence length="376" mass="41366">MNRIRLSNGMFMAMIVNMIYAKAIGVTQGTISRLIGQDMWIATLLGTLQGLLIIYVLHWAMRRLPGRRITDLPSLGDALLGRWFGHLTALILVGFFLAGFGPIMITFVYHLKDYFLPEVPLAIFIVSGLAVGAIGCYYGLEVMGRLALLGILFIFLLNLLIVIGSIDEFDILNMLPVLEHGLPNALFASVHFDADWALAAMMAALVLPHAQDGLVRGGRFGAAGIAAGGVAIMIWSILEPAVLSAEVSSQYTVSCMKLARNAHVGTFLQRYEMIMIALYSVPVLFEIMFTLYAVSACSTRLFHLKSDKAAILPSAIALGAFGYWIVEDHFRAIRFLENIWPWIALPVAAGLPLLMLLLRLLLQKRTERAAPYPEEG</sequence>
<feature type="transmembrane region" description="Helical" evidence="8">
    <location>
        <begin position="309"/>
        <end position="326"/>
    </location>
</feature>
<dbReference type="AlphaFoldDB" id="A0A841T8M9"/>
<protein>
    <submittedName>
        <fullName evidence="9">GerAB/ArcD/ProY family transporter</fullName>
    </submittedName>
</protein>
<feature type="transmembrane region" description="Helical" evidence="8">
    <location>
        <begin position="186"/>
        <end position="208"/>
    </location>
</feature>
<evidence type="ECO:0000256" key="5">
    <source>
        <dbReference type="ARBA" id="ARBA00022692"/>
    </source>
</evidence>
<evidence type="ECO:0000256" key="4">
    <source>
        <dbReference type="ARBA" id="ARBA00022544"/>
    </source>
</evidence>
<keyword evidence="4" id="KW-0309">Germination</keyword>
<dbReference type="PANTHER" id="PTHR34975">
    <property type="entry name" value="SPORE GERMINATION PROTEIN A2"/>
    <property type="match status" value="1"/>
</dbReference>
<keyword evidence="3" id="KW-0813">Transport</keyword>
<dbReference type="RefSeq" id="WP_185178945.1">
    <property type="nucleotide sequence ID" value="NZ_CBCSEP010000007.1"/>
</dbReference>
<feature type="transmembrane region" description="Helical" evidence="8">
    <location>
        <begin position="9"/>
        <end position="27"/>
    </location>
</feature>
<dbReference type="Proteomes" id="UP000574133">
    <property type="component" value="Unassembled WGS sequence"/>
</dbReference>
<keyword evidence="5 8" id="KW-0812">Transmembrane</keyword>
<comment type="similarity">
    <text evidence="2">Belongs to the amino acid-polyamine-organocation (APC) superfamily. Spore germination protein (SGP) (TC 2.A.3.9) family.</text>
</comment>
<accession>A0A841T8M9</accession>
<feature type="transmembrane region" description="Helical" evidence="8">
    <location>
        <begin position="147"/>
        <end position="166"/>
    </location>
</feature>
<organism evidence="9 10">
    <name type="scientific">Cohnella lubricantis</name>
    <dbReference type="NCBI Taxonomy" id="2163172"/>
    <lineage>
        <taxon>Bacteria</taxon>
        <taxon>Bacillati</taxon>
        <taxon>Bacillota</taxon>
        <taxon>Bacilli</taxon>
        <taxon>Bacillales</taxon>
        <taxon>Paenibacillaceae</taxon>
        <taxon>Cohnella</taxon>
    </lineage>
</organism>
<feature type="transmembrane region" description="Helical" evidence="8">
    <location>
        <begin position="39"/>
        <end position="62"/>
    </location>
</feature>
<dbReference type="InterPro" id="IPR004761">
    <property type="entry name" value="Spore_GerAB"/>
</dbReference>
<feature type="transmembrane region" description="Helical" evidence="8">
    <location>
        <begin position="121"/>
        <end position="140"/>
    </location>
</feature>
<evidence type="ECO:0000313" key="9">
    <source>
        <dbReference type="EMBL" id="MBB6677664.1"/>
    </source>
</evidence>
<evidence type="ECO:0000256" key="7">
    <source>
        <dbReference type="ARBA" id="ARBA00023136"/>
    </source>
</evidence>
<evidence type="ECO:0000256" key="6">
    <source>
        <dbReference type="ARBA" id="ARBA00022989"/>
    </source>
</evidence>
<keyword evidence="6 8" id="KW-1133">Transmembrane helix</keyword>
<evidence type="ECO:0000256" key="2">
    <source>
        <dbReference type="ARBA" id="ARBA00007998"/>
    </source>
</evidence>
<feature type="transmembrane region" description="Helical" evidence="8">
    <location>
        <begin position="276"/>
        <end position="297"/>
    </location>
</feature>
<dbReference type="GO" id="GO:0016020">
    <property type="term" value="C:membrane"/>
    <property type="evidence" value="ECO:0007669"/>
    <property type="project" value="UniProtKB-SubCell"/>
</dbReference>
<keyword evidence="7 8" id="KW-0472">Membrane</keyword>
<evidence type="ECO:0000256" key="1">
    <source>
        <dbReference type="ARBA" id="ARBA00004141"/>
    </source>
</evidence>
<evidence type="ECO:0000256" key="8">
    <source>
        <dbReference type="SAM" id="Phobius"/>
    </source>
</evidence>
<dbReference type="Pfam" id="PF03845">
    <property type="entry name" value="Spore_permease"/>
    <property type="match status" value="1"/>
</dbReference>
<evidence type="ECO:0000313" key="10">
    <source>
        <dbReference type="Proteomes" id="UP000574133"/>
    </source>
</evidence>
<feature type="transmembrane region" description="Helical" evidence="8">
    <location>
        <begin position="83"/>
        <end position="109"/>
    </location>
</feature>
<dbReference type="GO" id="GO:0009847">
    <property type="term" value="P:spore germination"/>
    <property type="evidence" value="ECO:0007669"/>
    <property type="project" value="InterPro"/>
</dbReference>
<name>A0A841T8M9_9BACL</name>
<evidence type="ECO:0000256" key="3">
    <source>
        <dbReference type="ARBA" id="ARBA00022448"/>
    </source>
</evidence>
<reference evidence="9 10" key="1">
    <citation type="submission" date="2020-08" db="EMBL/GenBank/DDBJ databases">
        <title>Cohnella phylogeny.</title>
        <authorList>
            <person name="Dunlap C."/>
        </authorList>
    </citation>
    <scope>NUCLEOTIDE SEQUENCE [LARGE SCALE GENOMIC DNA]</scope>
    <source>
        <strain evidence="9 10">DSM 103658</strain>
    </source>
</reference>
<keyword evidence="10" id="KW-1185">Reference proteome</keyword>
<comment type="subcellular location">
    <subcellularLocation>
        <location evidence="1">Membrane</location>
        <topology evidence="1">Multi-pass membrane protein</topology>
    </subcellularLocation>
</comment>
<feature type="transmembrane region" description="Helical" evidence="8">
    <location>
        <begin position="220"/>
        <end position="238"/>
    </location>
</feature>
<dbReference type="EMBL" id="JACJVN010000034">
    <property type="protein sequence ID" value="MBB6677664.1"/>
    <property type="molecule type" value="Genomic_DNA"/>
</dbReference>